<feature type="compositionally biased region" description="Polar residues" evidence="1">
    <location>
        <begin position="462"/>
        <end position="475"/>
    </location>
</feature>
<dbReference type="EMBL" id="PYFQ01000011">
    <property type="protein sequence ID" value="PSK36477.1"/>
    <property type="molecule type" value="Genomic_DNA"/>
</dbReference>
<feature type="compositionally biased region" description="Basic residues" evidence="1">
    <location>
        <begin position="476"/>
        <end position="488"/>
    </location>
</feature>
<evidence type="ECO:0008006" key="4">
    <source>
        <dbReference type="Google" id="ProtNLM"/>
    </source>
</evidence>
<evidence type="ECO:0000256" key="1">
    <source>
        <dbReference type="SAM" id="MobiDB-lite"/>
    </source>
</evidence>
<accession>A0A2P7YKI2</accession>
<proteinExistence type="predicted"/>
<gene>
    <name evidence="2" type="ORF">C7M61_003950</name>
</gene>
<dbReference type="InterPro" id="IPR044926">
    <property type="entry name" value="RGS_subdomain_2"/>
</dbReference>
<sequence>MNQVLPPTLPRQCGVLSPSPTPSASLPPLSPTTPRLRPSSLDELLDDCFQLSIGQNHSLCDTRIRYASSFDKYLTSLHCHENLAFLMEIFKYEYFYDKIFPENLSQSRCPVGQTSSAATSSSFLNRSLPSAIDTLPFPTKQMRKKSRRSSTRSRTSLISELPSEGSVFDFGFEEHLPTENVWDKLKDQHVDSTDLEPELDLDSEVDSNTLLLDQWAYIMATFVREDSPQQLNLANLTVKELLEKDTQDVIHNPAVLLEARQEIIQLLRENVYGLFLSQQKSRSSSRATSASVSRAHSRPQSPPADEPSFFCNSSSCCQNSRLLSPGSTAAVSLGNGSAGTKSLKCHSPSPLQHPRVLKKTILPTSPLAEPRKSISDLTHEVVSPVPVVKRKTPKFFPHIGSSTPSDSSGSDFSLSSIISHFKSTNPGTPANSRSINTSHPQTTSALSSGLTLPVHSEADQLRPSSTLEALTQTQSHSHRLGKLWKRRK</sequence>
<name>A0A2P7YKI2_9ASCO</name>
<evidence type="ECO:0000313" key="3">
    <source>
        <dbReference type="Proteomes" id="UP000241107"/>
    </source>
</evidence>
<dbReference type="Proteomes" id="UP000241107">
    <property type="component" value="Unassembled WGS sequence"/>
</dbReference>
<dbReference type="GeneID" id="36567338"/>
<organism evidence="2 3">
    <name type="scientific">Candidozyma pseudohaemuli</name>
    <dbReference type="NCBI Taxonomy" id="418784"/>
    <lineage>
        <taxon>Eukaryota</taxon>
        <taxon>Fungi</taxon>
        <taxon>Dikarya</taxon>
        <taxon>Ascomycota</taxon>
        <taxon>Saccharomycotina</taxon>
        <taxon>Pichiomycetes</taxon>
        <taxon>Metschnikowiaceae</taxon>
        <taxon>Candidozyma</taxon>
    </lineage>
</organism>
<dbReference type="AlphaFoldDB" id="A0A2P7YKI2"/>
<dbReference type="SUPFAM" id="SSF48097">
    <property type="entry name" value="Regulator of G-protein signaling, RGS"/>
    <property type="match status" value="1"/>
</dbReference>
<dbReference type="OrthoDB" id="4097096at2759"/>
<comment type="caution">
    <text evidence="2">The sequence shown here is derived from an EMBL/GenBank/DDBJ whole genome shotgun (WGS) entry which is preliminary data.</text>
</comment>
<evidence type="ECO:0000313" key="2">
    <source>
        <dbReference type="EMBL" id="PSK36477.1"/>
    </source>
</evidence>
<feature type="region of interest" description="Disordered" evidence="1">
    <location>
        <begin position="285"/>
        <end position="306"/>
    </location>
</feature>
<feature type="compositionally biased region" description="Low complexity" evidence="1">
    <location>
        <begin position="285"/>
        <end position="294"/>
    </location>
</feature>
<feature type="region of interest" description="Disordered" evidence="1">
    <location>
        <begin position="334"/>
        <end position="356"/>
    </location>
</feature>
<feature type="compositionally biased region" description="Polar residues" evidence="1">
    <location>
        <begin position="423"/>
        <end position="450"/>
    </location>
</feature>
<dbReference type="InterPro" id="IPR036305">
    <property type="entry name" value="RGS_sf"/>
</dbReference>
<reference evidence="2 3" key="1">
    <citation type="submission" date="2018-03" db="EMBL/GenBank/DDBJ databases">
        <title>Candida pseudohaemulonii genome assembly and annotation.</title>
        <authorList>
            <person name="Munoz J.F."/>
            <person name="Gade L.G."/>
            <person name="Chow N.A."/>
            <person name="Litvintseva A.P."/>
            <person name="Loparev V.N."/>
            <person name="Cuomo C.A."/>
        </authorList>
    </citation>
    <scope>NUCLEOTIDE SEQUENCE [LARGE SCALE GENOMIC DNA]</scope>
    <source>
        <strain evidence="2 3">B12108</strain>
    </source>
</reference>
<dbReference type="VEuPathDB" id="FungiDB:C7M61_003950"/>
<protein>
    <recommendedName>
        <fullName evidence="4">RGS domain-containing protein</fullName>
    </recommendedName>
</protein>
<dbReference type="Gene3D" id="1.10.167.10">
    <property type="entry name" value="Regulator of G-protein Signalling 4, domain 2"/>
    <property type="match status" value="1"/>
</dbReference>
<dbReference type="RefSeq" id="XP_024712582.1">
    <property type="nucleotide sequence ID" value="XM_024859280.1"/>
</dbReference>
<feature type="region of interest" description="Disordered" evidence="1">
    <location>
        <begin position="423"/>
        <end position="488"/>
    </location>
</feature>
<keyword evidence="3" id="KW-1185">Reference proteome</keyword>